<comment type="caution">
    <text evidence="1">The sequence shown here is derived from an EMBL/GenBank/DDBJ whole genome shotgun (WGS) entry which is preliminary data.</text>
</comment>
<dbReference type="InterPro" id="IPR053158">
    <property type="entry name" value="CapK_Type1_Caps_Biosynth"/>
</dbReference>
<dbReference type="PATRIC" id="fig|2209.60.peg.3826"/>
<dbReference type="Proteomes" id="UP000034597">
    <property type="component" value="Unassembled WGS sequence"/>
</dbReference>
<dbReference type="EMBL" id="JJOT01000097">
    <property type="protein sequence ID" value="KKG00525.1"/>
    <property type="molecule type" value="Genomic_DNA"/>
</dbReference>
<dbReference type="InterPro" id="IPR042099">
    <property type="entry name" value="ANL_N_sf"/>
</dbReference>
<reference evidence="1 2" key="1">
    <citation type="journal article" date="2015" name="ISME J.">
        <title>Genomic and phenotypic differentiation among Methanosarcina mazei populations from Columbia River sediment.</title>
        <authorList>
            <person name="Youngblut N.D."/>
            <person name="Wirth J.S."/>
            <person name="Henriksen J.R."/>
            <person name="Smith M."/>
            <person name="Simon H."/>
            <person name="Metcalf W.W."/>
            <person name="Whitaker R.J."/>
        </authorList>
    </citation>
    <scope>NUCLEOTIDE SEQUENCE [LARGE SCALE GENOMIC DNA]</scope>
    <source>
        <strain evidence="1 2">2.F.T.0.2</strain>
    </source>
</reference>
<dbReference type="PANTHER" id="PTHR36932:SF1">
    <property type="entry name" value="CAPSULAR POLYSACCHARIDE BIOSYNTHESIS PROTEIN"/>
    <property type="match status" value="1"/>
</dbReference>
<dbReference type="RefSeq" id="WP_048045763.1">
    <property type="nucleotide sequence ID" value="NZ_JJOT01000097.1"/>
</dbReference>
<gene>
    <name evidence="1" type="ORF">DU40_17845</name>
</gene>
<dbReference type="PANTHER" id="PTHR36932">
    <property type="entry name" value="CAPSULAR POLYSACCHARIDE BIOSYNTHESIS PROTEIN"/>
    <property type="match status" value="1"/>
</dbReference>
<dbReference type="Gene3D" id="3.40.50.12780">
    <property type="entry name" value="N-terminal domain of ligase-like"/>
    <property type="match status" value="1"/>
</dbReference>
<name>A0A0F8DXP5_METMZ</name>
<accession>A0A0F8DXP5</accession>
<evidence type="ECO:0000313" key="2">
    <source>
        <dbReference type="Proteomes" id="UP000034597"/>
    </source>
</evidence>
<sequence>MFHKALFISAHQVGDVNFYPAYKNLIKDQFQPYELLMENQMCQLKSMISFAYNNVPYYNKLFKKLNLMPEDIKKLEDLEKLPILTKGIIRNNWEDFKPINLHKMKSYHYTTSGSTGTPFKYRLSKFDRFLSGAMCYRGWRYGGYELGDKIVFLAGSSLGVGVKSSIITKANEFLRNIKMLSSYDMDHNNMNKYVGTINSLEPNFINGYASSVYFLANYIKDNDLKIHPPSAIFVTAEKLFPIMRKTIQDVFSCEVFDGYGLNDGGVSAYECEEHNGLHINTERSIMEVVNDDGTQMIEGEGSILATSLYNYAMPFIRYDTGDNGYIIGDYCSCGRNHKLLKEVMGRQQEILKTPEGKYIHGGFFSHIFWEIEGVKEFQIIQKKLDTIVINIVAKENFDEDQLNLIKEIIRTKSKEWNIEFKYVDKINQTVAGKYKYVISELVNL</sequence>
<protein>
    <submittedName>
        <fullName evidence="1">Capsular biosynthesis protein</fullName>
    </submittedName>
</protein>
<evidence type="ECO:0000313" key="1">
    <source>
        <dbReference type="EMBL" id="KKG00525.1"/>
    </source>
</evidence>
<proteinExistence type="predicted"/>
<dbReference type="AlphaFoldDB" id="A0A0F8DXP5"/>
<organism evidence="1 2">
    <name type="scientific">Methanosarcina mazei</name>
    <name type="common">Methanosarcina frisia</name>
    <dbReference type="NCBI Taxonomy" id="2209"/>
    <lineage>
        <taxon>Archaea</taxon>
        <taxon>Methanobacteriati</taxon>
        <taxon>Methanobacteriota</taxon>
        <taxon>Stenosarchaea group</taxon>
        <taxon>Methanomicrobia</taxon>
        <taxon>Methanosarcinales</taxon>
        <taxon>Methanosarcinaceae</taxon>
        <taxon>Methanosarcina</taxon>
    </lineage>
</organism>
<dbReference type="SUPFAM" id="SSF56801">
    <property type="entry name" value="Acetyl-CoA synthetase-like"/>
    <property type="match status" value="1"/>
</dbReference>